<gene>
    <name evidence="1" type="ORF">EU98_0892</name>
</gene>
<accession>A0A0A2AN45</accession>
<comment type="caution">
    <text evidence="1">The sequence shown here is derived from an EMBL/GenBank/DDBJ whole genome shotgun (WGS) entry which is preliminary data.</text>
</comment>
<evidence type="ECO:0000313" key="1">
    <source>
        <dbReference type="EMBL" id="KGG01864.1"/>
    </source>
</evidence>
<dbReference type="Proteomes" id="UP000030533">
    <property type="component" value="Unassembled WGS sequence"/>
</dbReference>
<name>A0A0A2AN45_PROMR</name>
<reference evidence="2" key="1">
    <citation type="journal article" date="2014" name="Sci. Data">
        <title>Genomes of diverse isolates of the marine cyanobacterium Prochlorococcus.</title>
        <authorList>
            <person name="Biller S."/>
            <person name="Berube P."/>
            <person name="Thompson J."/>
            <person name="Kelly L."/>
            <person name="Roggensack S."/>
            <person name="Awad L."/>
            <person name="Roache-Johnson K."/>
            <person name="Ding H."/>
            <person name="Giovannoni S.J."/>
            <person name="Moore L.R."/>
            <person name="Chisholm S.W."/>
        </authorList>
    </citation>
    <scope>NUCLEOTIDE SEQUENCE [LARGE SCALE GENOMIC DNA]</scope>
    <source>
        <strain evidence="2">MIT 9314</strain>
    </source>
</reference>
<organism evidence="1 2">
    <name type="scientific">Prochlorococcus marinus str. MIT 9314</name>
    <dbReference type="NCBI Taxonomy" id="167548"/>
    <lineage>
        <taxon>Bacteria</taxon>
        <taxon>Bacillati</taxon>
        <taxon>Cyanobacteriota</taxon>
        <taxon>Cyanophyceae</taxon>
        <taxon>Synechococcales</taxon>
        <taxon>Prochlorococcaceae</taxon>
        <taxon>Prochlorococcus</taxon>
    </lineage>
</organism>
<sequence length="37" mass="4474">MTPTFTDDEVGCIISDPYIHYHYPLWGVTFSYWEELF</sequence>
<proteinExistence type="predicted"/>
<dbReference type="AlphaFoldDB" id="A0A0A2AN45"/>
<evidence type="ECO:0000313" key="2">
    <source>
        <dbReference type="Proteomes" id="UP000030533"/>
    </source>
</evidence>
<protein>
    <submittedName>
        <fullName evidence="1">Uncharacterized protein</fullName>
    </submittedName>
</protein>
<dbReference type="EMBL" id="JNAO01000008">
    <property type="protein sequence ID" value="KGG01864.1"/>
    <property type="molecule type" value="Genomic_DNA"/>
</dbReference>